<evidence type="ECO:0000313" key="1">
    <source>
        <dbReference type="EMBL" id="MBG0568238.1"/>
    </source>
</evidence>
<dbReference type="AlphaFoldDB" id="A0A931CJ09"/>
<proteinExistence type="predicted"/>
<evidence type="ECO:0000313" key="2">
    <source>
        <dbReference type="Proteomes" id="UP000598146"/>
    </source>
</evidence>
<name>A0A931CJ09_9ACTN</name>
<keyword evidence="2" id="KW-1185">Reference proteome</keyword>
<comment type="caution">
    <text evidence="1">The sequence shown here is derived from an EMBL/GenBank/DDBJ whole genome shotgun (WGS) entry which is preliminary data.</text>
</comment>
<sequence length="87" mass="9700">MMDERWREIDSALLLWMQAATAGLANRNPQAIGGAVMGDNDVLGHARLLERLVQTYPQVHESLLAKVANYEDIVRVAQEVLGEASRR</sequence>
<organism evidence="1 2">
    <name type="scientific">Actinoplanes aureus</name>
    <dbReference type="NCBI Taxonomy" id="2792083"/>
    <lineage>
        <taxon>Bacteria</taxon>
        <taxon>Bacillati</taxon>
        <taxon>Actinomycetota</taxon>
        <taxon>Actinomycetes</taxon>
        <taxon>Micromonosporales</taxon>
        <taxon>Micromonosporaceae</taxon>
        <taxon>Actinoplanes</taxon>
    </lineage>
</organism>
<protein>
    <submittedName>
        <fullName evidence="1">Uncharacterized protein</fullName>
    </submittedName>
</protein>
<dbReference type="Proteomes" id="UP000598146">
    <property type="component" value="Unassembled WGS sequence"/>
</dbReference>
<accession>A0A931CJ09</accession>
<dbReference type="RefSeq" id="WP_196420004.1">
    <property type="nucleotide sequence ID" value="NZ_JADQTO010000035.1"/>
</dbReference>
<reference evidence="1" key="1">
    <citation type="submission" date="2020-11" db="EMBL/GenBank/DDBJ databases">
        <title>Isolation and identification of active actinomycetes.</title>
        <authorList>
            <person name="Sun X."/>
        </authorList>
    </citation>
    <scope>NUCLEOTIDE SEQUENCE</scope>
    <source>
        <strain evidence="1">NEAU-A11</strain>
    </source>
</reference>
<dbReference type="EMBL" id="JADQTO010000035">
    <property type="protein sequence ID" value="MBG0568238.1"/>
    <property type="molecule type" value="Genomic_DNA"/>
</dbReference>
<gene>
    <name evidence="1" type="ORF">I4J89_43120</name>
</gene>